<keyword evidence="3" id="KW-1185">Reference proteome</keyword>
<dbReference type="EMBL" id="MU006561">
    <property type="protein sequence ID" value="KAF2751751.1"/>
    <property type="molecule type" value="Genomic_DNA"/>
</dbReference>
<proteinExistence type="predicted"/>
<dbReference type="Proteomes" id="UP000799440">
    <property type="component" value="Unassembled WGS sequence"/>
</dbReference>
<sequence length="127" mass="14330">MRSLHSCIGCLLAISSWAAHRGCICIPSGDITLAILRCFFGRDEHRDLVQSCLIYFSYSCNFYKLERAEVGLEEPDAYVGMWGESFRSIARRMHESTPASFENTNVYPEVFFSSPPKLPTLLLLRGG</sequence>
<dbReference type="AlphaFoldDB" id="A0A6A6VR58"/>
<keyword evidence="1" id="KW-0732">Signal</keyword>
<organism evidence="2 3">
    <name type="scientific">Sporormia fimetaria CBS 119925</name>
    <dbReference type="NCBI Taxonomy" id="1340428"/>
    <lineage>
        <taxon>Eukaryota</taxon>
        <taxon>Fungi</taxon>
        <taxon>Dikarya</taxon>
        <taxon>Ascomycota</taxon>
        <taxon>Pezizomycotina</taxon>
        <taxon>Dothideomycetes</taxon>
        <taxon>Pleosporomycetidae</taxon>
        <taxon>Pleosporales</taxon>
        <taxon>Sporormiaceae</taxon>
        <taxon>Sporormia</taxon>
    </lineage>
</organism>
<accession>A0A6A6VR58</accession>
<reference evidence="2" key="1">
    <citation type="journal article" date="2020" name="Stud. Mycol.">
        <title>101 Dothideomycetes genomes: a test case for predicting lifestyles and emergence of pathogens.</title>
        <authorList>
            <person name="Haridas S."/>
            <person name="Albert R."/>
            <person name="Binder M."/>
            <person name="Bloem J."/>
            <person name="Labutti K."/>
            <person name="Salamov A."/>
            <person name="Andreopoulos B."/>
            <person name="Baker S."/>
            <person name="Barry K."/>
            <person name="Bills G."/>
            <person name="Bluhm B."/>
            <person name="Cannon C."/>
            <person name="Castanera R."/>
            <person name="Culley D."/>
            <person name="Daum C."/>
            <person name="Ezra D."/>
            <person name="Gonzalez J."/>
            <person name="Henrissat B."/>
            <person name="Kuo A."/>
            <person name="Liang C."/>
            <person name="Lipzen A."/>
            <person name="Lutzoni F."/>
            <person name="Magnuson J."/>
            <person name="Mondo S."/>
            <person name="Nolan M."/>
            <person name="Ohm R."/>
            <person name="Pangilinan J."/>
            <person name="Park H.-J."/>
            <person name="Ramirez L."/>
            <person name="Alfaro M."/>
            <person name="Sun H."/>
            <person name="Tritt A."/>
            <person name="Yoshinaga Y."/>
            <person name="Zwiers L.-H."/>
            <person name="Turgeon B."/>
            <person name="Goodwin S."/>
            <person name="Spatafora J."/>
            <person name="Crous P."/>
            <person name="Grigoriev I."/>
        </authorList>
    </citation>
    <scope>NUCLEOTIDE SEQUENCE</scope>
    <source>
        <strain evidence="2">CBS 119925</strain>
    </source>
</reference>
<gene>
    <name evidence="2" type="ORF">M011DRAFT_4544</name>
</gene>
<evidence type="ECO:0000313" key="2">
    <source>
        <dbReference type="EMBL" id="KAF2751751.1"/>
    </source>
</evidence>
<evidence type="ECO:0000256" key="1">
    <source>
        <dbReference type="SAM" id="SignalP"/>
    </source>
</evidence>
<feature type="signal peptide" evidence="1">
    <location>
        <begin position="1"/>
        <end position="19"/>
    </location>
</feature>
<evidence type="ECO:0008006" key="4">
    <source>
        <dbReference type="Google" id="ProtNLM"/>
    </source>
</evidence>
<feature type="chain" id="PRO_5025497918" description="Secreted protein" evidence="1">
    <location>
        <begin position="20"/>
        <end position="127"/>
    </location>
</feature>
<name>A0A6A6VR58_9PLEO</name>
<protein>
    <recommendedName>
        <fullName evidence="4">Secreted protein</fullName>
    </recommendedName>
</protein>
<evidence type="ECO:0000313" key="3">
    <source>
        <dbReference type="Proteomes" id="UP000799440"/>
    </source>
</evidence>